<name>A0A0L0SK55_ALLM3</name>
<dbReference type="PANTHER" id="PTHR11360">
    <property type="entry name" value="MONOCARBOXYLATE TRANSPORTER"/>
    <property type="match status" value="1"/>
</dbReference>
<dbReference type="InterPro" id="IPR036259">
    <property type="entry name" value="MFS_trans_sf"/>
</dbReference>
<feature type="transmembrane region" description="Helical" evidence="1">
    <location>
        <begin position="148"/>
        <end position="174"/>
    </location>
</feature>
<feature type="transmembrane region" description="Helical" evidence="1">
    <location>
        <begin position="119"/>
        <end position="141"/>
    </location>
</feature>
<organism evidence="2 3">
    <name type="scientific">Allomyces macrogynus (strain ATCC 38327)</name>
    <name type="common">Allomyces javanicus var. macrogynus</name>
    <dbReference type="NCBI Taxonomy" id="578462"/>
    <lineage>
        <taxon>Eukaryota</taxon>
        <taxon>Fungi</taxon>
        <taxon>Fungi incertae sedis</taxon>
        <taxon>Blastocladiomycota</taxon>
        <taxon>Blastocladiomycetes</taxon>
        <taxon>Blastocladiales</taxon>
        <taxon>Blastocladiaceae</taxon>
        <taxon>Allomyces</taxon>
    </lineage>
</organism>
<reference evidence="2 3" key="1">
    <citation type="submission" date="2009-11" db="EMBL/GenBank/DDBJ databases">
        <title>Annotation of Allomyces macrogynus ATCC 38327.</title>
        <authorList>
            <consortium name="The Broad Institute Genome Sequencing Platform"/>
            <person name="Russ C."/>
            <person name="Cuomo C."/>
            <person name="Burger G."/>
            <person name="Gray M.W."/>
            <person name="Holland P.W.H."/>
            <person name="King N."/>
            <person name="Lang F.B.F."/>
            <person name="Roger A.J."/>
            <person name="Ruiz-Trillo I."/>
            <person name="Young S.K."/>
            <person name="Zeng Q."/>
            <person name="Gargeya S."/>
            <person name="Fitzgerald M."/>
            <person name="Haas B."/>
            <person name="Abouelleil A."/>
            <person name="Alvarado L."/>
            <person name="Arachchi H.M."/>
            <person name="Berlin A."/>
            <person name="Chapman S.B."/>
            <person name="Gearin G."/>
            <person name="Goldberg J."/>
            <person name="Griggs A."/>
            <person name="Gujja S."/>
            <person name="Hansen M."/>
            <person name="Heiman D."/>
            <person name="Howarth C."/>
            <person name="Larimer J."/>
            <person name="Lui A."/>
            <person name="MacDonald P.J.P."/>
            <person name="McCowen C."/>
            <person name="Montmayeur A."/>
            <person name="Murphy C."/>
            <person name="Neiman D."/>
            <person name="Pearson M."/>
            <person name="Priest M."/>
            <person name="Roberts A."/>
            <person name="Saif S."/>
            <person name="Shea T."/>
            <person name="Sisk P."/>
            <person name="Stolte C."/>
            <person name="Sykes S."/>
            <person name="Wortman J."/>
            <person name="Nusbaum C."/>
            <person name="Birren B."/>
        </authorList>
    </citation>
    <scope>NUCLEOTIDE SEQUENCE [LARGE SCALE GENOMIC DNA]</scope>
    <source>
        <strain evidence="2 3">ATCC 38327</strain>
    </source>
</reference>
<dbReference type="Proteomes" id="UP000054350">
    <property type="component" value="Unassembled WGS sequence"/>
</dbReference>
<accession>A0A0L0SK55</accession>
<protein>
    <recommendedName>
        <fullName evidence="4">Major facilitator superfamily (MFS) profile domain-containing protein</fullName>
    </recommendedName>
</protein>
<evidence type="ECO:0000313" key="3">
    <source>
        <dbReference type="Proteomes" id="UP000054350"/>
    </source>
</evidence>
<dbReference type="PANTHER" id="PTHR11360:SF284">
    <property type="entry name" value="EG:103B4.3 PROTEIN-RELATED"/>
    <property type="match status" value="1"/>
</dbReference>
<dbReference type="SUPFAM" id="SSF103473">
    <property type="entry name" value="MFS general substrate transporter"/>
    <property type="match status" value="1"/>
</dbReference>
<evidence type="ECO:0008006" key="4">
    <source>
        <dbReference type="Google" id="ProtNLM"/>
    </source>
</evidence>
<keyword evidence="1" id="KW-0812">Transmembrane</keyword>
<feature type="transmembrane region" description="Helical" evidence="1">
    <location>
        <begin position="186"/>
        <end position="211"/>
    </location>
</feature>
<reference evidence="3" key="2">
    <citation type="submission" date="2009-11" db="EMBL/GenBank/DDBJ databases">
        <title>The Genome Sequence of Allomyces macrogynus strain ATCC 38327.</title>
        <authorList>
            <consortium name="The Broad Institute Genome Sequencing Platform"/>
            <person name="Russ C."/>
            <person name="Cuomo C."/>
            <person name="Shea T."/>
            <person name="Young S.K."/>
            <person name="Zeng Q."/>
            <person name="Koehrsen M."/>
            <person name="Haas B."/>
            <person name="Borodovsky M."/>
            <person name="Guigo R."/>
            <person name="Alvarado L."/>
            <person name="Berlin A."/>
            <person name="Borenstein D."/>
            <person name="Chen Z."/>
            <person name="Engels R."/>
            <person name="Freedman E."/>
            <person name="Gellesch M."/>
            <person name="Goldberg J."/>
            <person name="Griggs A."/>
            <person name="Gujja S."/>
            <person name="Heiman D."/>
            <person name="Hepburn T."/>
            <person name="Howarth C."/>
            <person name="Jen D."/>
            <person name="Larson L."/>
            <person name="Lewis B."/>
            <person name="Mehta T."/>
            <person name="Park D."/>
            <person name="Pearson M."/>
            <person name="Roberts A."/>
            <person name="Saif S."/>
            <person name="Shenoy N."/>
            <person name="Sisk P."/>
            <person name="Stolte C."/>
            <person name="Sykes S."/>
            <person name="Walk T."/>
            <person name="White J."/>
            <person name="Yandava C."/>
            <person name="Burger G."/>
            <person name="Gray M.W."/>
            <person name="Holland P.W.H."/>
            <person name="King N."/>
            <person name="Lang F.B.F."/>
            <person name="Roger A.J."/>
            <person name="Ruiz-Trillo I."/>
            <person name="Lander E."/>
            <person name="Nusbaum C."/>
        </authorList>
    </citation>
    <scope>NUCLEOTIDE SEQUENCE [LARGE SCALE GENOMIC DNA]</scope>
    <source>
        <strain evidence="3">ATCC 38327</strain>
    </source>
</reference>
<dbReference type="OrthoDB" id="2213137at2759"/>
<dbReference type="EMBL" id="GG745341">
    <property type="protein sequence ID" value="KNE62790.1"/>
    <property type="molecule type" value="Genomic_DNA"/>
</dbReference>
<keyword evidence="3" id="KW-1185">Reference proteome</keyword>
<feature type="transmembrane region" description="Helical" evidence="1">
    <location>
        <begin position="78"/>
        <end position="99"/>
    </location>
</feature>
<dbReference type="Gene3D" id="1.20.1250.20">
    <property type="entry name" value="MFS general substrate transporter like domains"/>
    <property type="match status" value="1"/>
</dbReference>
<evidence type="ECO:0000313" key="2">
    <source>
        <dbReference type="EMBL" id="KNE62790.1"/>
    </source>
</evidence>
<dbReference type="InterPro" id="IPR050327">
    <property type="entry name" value="Proton-linked_MCT"/>
</dbReference>
<sequence>MASVASPLEVAIYTPTDSIDAAAAREFTAFDDVDAKETAPDHLLAKDDDYLAVPHNAAGLPSPPSFGAKDQLDRGLRAWLSVVVSFLTTFVVFGNQVSFGVYQKYYLSTDYPDAKPSTVSLIGSLGPAAQFIAGILIGRVVDRTSYRFTIAVGAVTIGGVLFGLGCSLAFFPGVSLPTQWFVERRALAVGIAIVGSGCGGIVFTAMIGALLQRLGSPWTLHFCGFTSLALLGLGDCSRAVASRRKSTGAKIPCPTCRCSETRSSCRCSLRSCASRLGSTFRSSTSLHLSPRWCTSRPRSRRHS</sequence>
<dbReference type="VEuPathDB" id="FungiDB:AMAG_07973"/>
<evidence type="ECO:0000256" key="1">
    <source>
        <dbReference type="SAM" id="Phobius"/>
    </source>
</evidence>
<keyword evidence="1" id="KW-0472">Membrane</keyword>
<dbReference type="eggNOG" id="KOG2504">
    <property type="taxonomic scope" value="Eukaryota"/>
</dbReference>
<proteinExistence type="predicted"/>
<keyword evidence="1" id="KW-1133">Transmembrane helix</keyword>
<gene>
    <name evidence="2" type="ORF">AMAG_07973</name>
</gene>
<dbReference type="AlphaFoldDB" id="A0A0L0SK55"/>